<dbReference type="EMBL" id="JRHC01000002">
    <property type="protein sequence ID" value="KJF43881.1"/>
    <property type="molecule type" value="Genomic_DNA"/>
</dbReference>
<dbReference type="PATRIC" id="fig|1544798.3.peg.2660"/>
<comment type="caution">
    <text evidence="2">The sequence shown here is derived from an EMBL/GenBank/DDBJ whole genome shotgun (WGS) entry which is preliminary data.</text>
</comment>
<dbReference type="Proteomes" id="UP000032544">
    <property type="component" value="Unassembled WGS sequence"/>
</dbReference>
<dbReference type="InterPro" id="IPR007525">
    <property type="entry name" value="FrhB_FdhB_C"/>
</dbReference>
<dbReference type="Pfam" id="PF04432">
    <property type="entry name" value="FrhB_FdhB_C"/>
    <property type="match status" value="1"/>
</dbReference>
<dbReference type="InterPro" id="IPR007516">
    <property type="entry name" value="Co_F420_Hydgase/DH_bsu_N"/>
</dbReference>
<evidence type="ECO:0000259" key="1">
    <source>
        <dbReference type="PROSITE" id="PS51379"/>
    </source>
</evidence>
<keyword evidence="3" id="KW-1185">Reference proteome</keyword>
<organism evidence="2 3">
    <name type="scientific">Draconibacterium sediminis</name>
    <dbReference type="NCBI Taxonomy" id="1544798"/>
    <lineage>
        <taxon>Bacteria</taxon>
        <taxon>Pseudomonadati</taxon>
        <taxon>Bacteroidota</taxon>
        <taxon>Bacteroidia</taxon>
        <taxon>Marinilabiliales</taxon>
        <taxon>Prolixibacteraceae</taxon>
        <taxon>Draconibacterium</taxon>
    </lineage>
</organism>
<dbReference type="PANTHER" id="PTHR31332">
    <property type="entry name" value="7-HYDROXYMETHYL CHLOROPHYLL A REDUCTASE, CHLOROPLASTIC"/>
    <property type="match status" value="1"/>
</dbReference>
<sequence length="412" mass="46123">MLSVRRVVNSKLCIGCGLCSVETQTGNIKFSKKNDCYIPSITSISNDSIANKICPGKGYNILESGKKLFPDSKQYDIDLGYIHSISAVRSTDRSILRDASSGGIITSLLLYLLQEKIVDKVSVTKFVCTTSGVSTKTFLTSNIEEIFAAQGSKYCPVNYAHLINELKQYKGRVAIVATPCVIAGIRSIEENQPACFSSKIEFTIANFCGGFKSYTNIKKLAKVHKVDYKNLKDFRFRGGGQPGSLRFISNDGQVAETPYPKYVGFTGQSKMLRCHLCADATGELADISCGDAWIPRYEEDQYPWSVVLTRSARGTALLQNMNEKNHVVLDQMSIEEVKLSQRFNLKSKKTRQAARMRLYKLLGYRRPSFDGGYREIDTGLSTEIQVYLKHQFKLFLDKLGLYKTIYSCSKKN</sequence>
<dbReference type="InterPro" id="IPR045220">
    <property type="entry name" value="FRHB/FDHB/HCAR-like"/>
</dbReference>
<dbReference type="RefSeq" id="WP_045029958.1">
    <property type="nucleotide sequence ID" value="NZ_JRHC01000002.1"/>
</dbReference>
<reference evidence="2 3" key="1">
    <citation type="submission" date="2014-09" db="EMBL/GenBank/DDBJ databases">
        <title>Draft Genome Sequence of Draconibacterium sp. JN14CK-3.</title>
        <authorList>
            <person name="Dong C."/>
            <person name="Lai Q."/>
            <person name="Shao Z."/>
        </authorList>
    </citation>
    <scope>NUCLEOTIDE SEQUENCE [LARGE SCALE GENOMIC DNA]</scope>
    <source>
        <strain evidence="2 3">JN14CK-3</strain>
    </source>
</reference>
<accession>A0A0D8JBI6</accession>
<gene>
    <name evidence="2" type="ORF">LH29_12500</name>
</gene>
<protein>
    <recommendedName>
        <fullName evidence="1">4Fe-4S ferredoxin-type domain-containing protein</fullName>
    </recommendedName>
</protein>
<evidence type="ECO:0000313" key="2">
    <source>
        <dbReference type="EMBL" id="KJF43881.1"/>
    </source>
</evidence>
<dbReference type="InterPro" id="IPR017896">
    <property type="entry name" value="4Fe4S_Fe-S-bd"/>
</dbReference>
<evidence type="ECO:0000313" key="3">
    <source>
        <dbReference type="Proteomes" id="UP000032544"/>
    </source>
</evidence>
<dbReference type="AlphaFoldDB" id="A0A0D8JBI6"/>
<dbReference type="STRING" id="1544798.LH29_12500"/>
<dbReference type="PANTHER" id="PTHR31332:SF0">
    <property type="entry name" value="7-HYDROXYMETHYL CHLOROPHYLL A REDUCTASE, CHLOROPLASTIC"/>
    <property type="match status" value="1"/>
</dbReference>
<dbReference type="Pfam" id="PF04422">
    <property type="entry name" value="FrhB_FdhB_N"/>
    <property type="match status" value="1"/>
</dbReference>
<proteinExistence type="predicted"/>
<feature type="domain" description="4Fe-4S ferredoxin-type" evidence="1">
    <location>
        <begin position="4"/>
        <end position="33"/>
    </location>
</feature>
<dbReference type="OrthoDB" id="9813230at2"/>
<dbReference type="PROSITE" id="PS51379">
    <property type="entry name" value="4FE4S_FER_2"/>
    <property type="match status" value="1"/>
</dbReference>
<name>A0A0D8JBI6_9BACT</name>
<dbReference type="GO" id="GO:0052592">
    <property type="term" value="F:oxidoreductase activity, acting on CH or CH2 groups, with an iron-sulfur protein as acceptor"/>
    <property type="evidence" value="ECO:0007669"/>
    <property type="project" value="TreeGrafter"/>
</dbReference>